<dbReference type="Proteomes" id="UP000807353">
    <property type="component" value="Unassembled WGS sequence"/>
</dbReference>
<accession>A0A9P6CQX3</accession>
<feature type="compositionally biased region" description="Polar residues" evidence="1">
    <location>
        <begin position="119"/>
        <end position="133"/>
    </location>
</feature>
<dbReference type="EMBL" id="MU150231">
    <property type="protein sequence ID" value="KAF9469073.1"/>
    <property type="molecule type" value="Genomic_DNA"/>
</dbReference>
<gene>
    <name evidence="2" type="ORF">BDZ94DRAFT_1232037</name>
</gene>
<evidence type="ECO:0000313" key="2">
    <source>
        <dbReference type="EMBL" id="KAF9469073.1"/>
    </source>
</evidence>
<reference evidence="2" key="1">
    <citation type="submission" date="2020-11" db="EMBL/GenBank/DDBJ databases">
        <authorList>
            <consortium name="DOE Joint Genome Institute"/>
            <person name="Ahrendt S."/>
            <person name="Riley R."/>
            <person name="Andreopoulos W."/>
            <person name="Labutti K."/>
            <person name="Pangilinan J."/>
            <person name="Ruiz-Duenas F.J."/>
            <person name="Barrasa J.M."/>
            <person name="Sanchez-Garcia M."/>
            <person name="Camarero S."/>
            <person name="Miyauchi S."/>
            <person name="Serrano A."/>
            <person name="Linde D."/>
            <person name="Babiker R."/>
            <person name="Drula E."/>
            <person name="Ayuso-Fernandez I."/>
            <person name="Pacheco R."/>
            <person name="Padilla G."/>
            <person name="Ferreira P."/>
            <person name="Barriuso J."/>
            <person name="Kellner H."/>
            <person name="Castanera R."/>
            <person name="Alfaro M."/>
            <person name="Ramirez L."/>
            <person name="Pisabarro A.G."/>
            <person name="Kuo A."/>
            <person name="Tritt A."/>
            <person name="Lipzen A."/>
            <person name="He G."/>
            <person name="Yan M."/>
            <person name="Ng V."/>
            <person name="Cullen D."/>
            <person name="Martin F."/>
            <person name="Rosso M.-N."/>
            <person name="Henrissat B."/>
            <person name="Hibbett D."/>
            <person name="Martinez A.T."/>
            <person name="Grigoriev I.V."/>
        </authorList>
    </citation>
    <scope>NUCLEOTIDE SEQUENCE</scope>
    <source>
        <strain evidence="2">CBS 247.69</strain>
    </source>
</reference>
<protein>
    <recommendedName>
        <fullName evidence="4">RRM domain-containing protein</fullName>
    </recommendedName>
</protein>
<feature type="region of interest" description="Disordered" evidence="1">
    <location>
        <begin position="119"/>
        <end position="138"/>
    </location>
</feature>
<comment type="caution">
    <text evidence="2">The sequence shown here is derived from an EMBL/GenBank/DDBJ whole genome shotgun (WGS) entry which is preliminary data.</text>
</comment>
<proteinExistence type="predicted"/>
<dbReference type="GO" id="GO:0003676">
    <property type="term" value="F:nucleic acid binding"/>
    <property type="evidence" value="ECO:0007669"/>
    <property type="project" value="InterPro"/>
</dbReference>
<evidence type="ECO:0000313" key="3">
    <source>
        <dbReference type="Proteomes" id="UP000807353"/>
    </source>
</evidence>
<keyword evidence="3" id="KW-1185">Reference proteome</keyword>
<feature type="compositionally biased region" description="Polar residues" evidence="1">
    <location>
        <begin position="1"/>
        <end position="10"/>
    </location>
</feature>
<feature type="region of interest" description="Disordered" evidence="1">
    <location>
        <begin position="1"/>
        <end position="23"/>
    </location>
</feature>
<dbReference type="AlphaFoldDB" id="A0A9P6CQX3"/>
<evidence type="ECO:0000256" key="1">
    <source>
        <dbReference type="SAM" id="MobiDB-lite"/>
    </source>
</evidence>
<dbReference type="SUPFAM" id="SSF54928">
    <property type="entry name" value="RNA-binding domain, RBD"/>
    <property type="match status" value="1"/>
</dbReference>
<dbReference type="InterPro" id="IPR035979">
    <property type="entry name" value="RBD_domain_sf"/>
</dbReference>
<feature type="region of interest" description="Disordered" evidence="1">
    <location>
        <begin position="335"/>
        <end position="361"/>
    </location>
</feature>
<name>A0A9P6CQX3_9AGAR</name>
<organism evidence="2 3">
    <name type="scientific">Collybia nuda</name>
    <dbReference type="NCBI Taxonomy" id="64659"/>
    <lineage>
        <taxon>Eukaryota</taxon>
        <taxon>Fungi</taxon>
        <taxon>Dikarya</taxon>
        <taxon>Basidiomycota</taxon>
        <taxon>Agaricomycotina</taxon>
        <taxon>Agaricomycetes</taxon>
        <taxon>Agaricomycetidae</taxon>
        <taxon>Agaricales</taxon>
        <taxon>Tricholomatineae</taxon>
        <taxon>Clitocybaceae</taxon>
        <taxon>Collybia</taxon>
    </lineage>
</organism>
<evidence type="ECO:0008006" key="4">
    <source>
        <dbReference type="Google" id="ProtNLM"/>
    </source>
</evidence>
<sequence>MNNPAYSESFPSAPKRRRPSKLENLTIKKQRIPETSTKELADSIGDRRVIGESLLLQDGVGINWGRYPPQRPTPGPIQSFFEAENSAISINETGYHSFNPIIIDDEFPSLEAQENNLVKASTNGSEENPSRSGGTKKIATDEGVLGADIIEINPTDSDESDHEEYLVSLLDQEFPEGLDEGRLINLVVFKNLPTDITSRDITRLLNDSGFILSVDEIVQFRHGTISVKFTHAHIADAAFSVIHNKALPFPWRDHLGPLAVVRWVINDGGGLSGSHGPPGPQGDRIELDAPFDLPKVVESPHMSLEVPHENETHSNYPAMEKQGPLSTHLVSVDSETFNSNSDGTLTEEGTDSESESGFDGGNDYPSALGIISNNRVTYKVRCPSLFLFPDFRSINQVLEQVQSPTSRTSIHNLVSSLPKDPASQQFSGDPSGRAQHRSAFRQVLGTHGLGVNPCRLPVTPFNRPRRVLIPSHPDLPLVTVSMRADIQFISRETRTGNEFLHTLCPANMTTLDV</sequence>
<dbReference type="OrthoDB" id="1897642at2759"/>